<keyword evidence="4 6" id="KW-0238">DNA-binding</keyword>
<dbReference type="SMART" id="SM00862">
    <property type="entry name" value="Trans_reg_C"/>
    <property type="match status" value="1"/>
</dbReference>
<dbReference type="Gene3D" id="1.25.40.10">
    <property type="entry name" value="Tetratricopeptide repeat domain"/>
    <property type="match status" value="1"/>
</dbReference>
<dbReference type="EMBL" id="BAABEP010000013">
    <property type="protein sequence ID" value="GAA3726073.1"/>
    <property type="molecule type" value="Genomic_DNA"/>
</dbReference>
<evidence type="ECO:0000313" key="8">
    <source>
        <dbReference type="EMBL" id="GAA3726073.1"/>
    </source>
</evidence>
<dbReference type="SUPFAM" id="SSF48452">
    <property type="entry name" value="TPR-like"/>
    <property type="match status" value="1"/>
</dbReference>
<feature type="DNA-binding region" description="OmpR/PhoB-type" evidence="6">
    <location>
        <begin position="5"/>
        <end position="108"/>
    </location>
</feature>
<dbReference type="CDD" id="cd15831">
    <property type="entry name" value="BTAD"/>
    <property type="match status" value="1"/>
</dbReference>
<dbReference type="Pfam" id="PF00486">
    <property type="entry name" value="Trans_reg_C"/>
    <property type="match status" value="1"/>
</dbReference>
<evidence type="ECO:0000256" key="3">
    <source>
        <dbReference type="ARBA" id="ARBA00023015"/>
    </source>
</evidence>
<dbReference type="Proteomes" id="UP001499884">
    <property type="component" value="Unassembled WGS sequence"/>
</dbReference>
<dbReference type="PANTHER" id="PTHR35807">
    <property type="entry name" value="TRANSCRIPTIONAL REGULATOR REDD-RELATED"/>
    <property type="match status" value="1"/>
</dbReference>
<proteinExistence type="inferred from homology"/>
<gene>
    <name evidence="8" type="ORF">GCM10023082_25080</name>
</gene>
<dbReference type="InterPro" id="IPR051677">
    <property type="entry name" value="AfsR-DnrI-RedD_regulator"/>
</dbReference>
<comment type="caution">
    <text evidence="8">The sequence shown here is derived from an EMBL/GenBank/DDBJ whole genome shotgun (WGS) entry which is preliminary data.</text>
</comment>
<feature type="domain" description="OmpR/PhoB-type" evidence="7">
    <location>
        <begin position="5"/>
        <end position="108"/>
    </location>
</feature>
<evidence type="ECO:0000259" key="7">
    <source>
        <dbReference type="PROSITE" id="PS51755"/>
    </source>
</evidence>
<dbReference type="Gene3D" id="1.10.10.10">
    <property type="entry name" value="Winged helix-like DNA-binding domain superfamily/Winged helix DNA-binding domain"/>
    <property type="match status" value="1"/>
</dbReference>
<keyword evidence="5" id="KW-0804">Transcription</keyword>
<dbReference type="Pfam" id="PF03704">
    <property type="entry name" value="BTAD"/>
    <property type="match status" value="1"/>
</dbReference>
<dbReference type="InterPro" id="IPR005158">
    <property type="entry name" value="BTAD"/>
</dbReference>
<keyword evidence="9" id="KW-1185">Reference proteome</keyword>
<dbReference type="InterPro" id="IPR011990">
    <property type="entry name" value="TPR-like_helical_dom_sf"/>
</dbReference>
<sequence length="264" mass="29824">MEKIQETLRSRQISLRVLGPLEVVCGDETCIPSAPKVRSVLALLALKANQVVDTSTIIEELWGENPPRSAVTTAQTYIYHLRRLFVREVGPKADELFITRPPGYTLHVAAGNVDLDEFEVLARRGRRLLAQKQYDEASLILRTALRRWRGPALANVSPGRILEGNITHLEEQRLLVTQLCIEADLQLGRHHDLIAELRGLVALHPLNEWFHGKLILALSRAGRRGESLHAYQELRRILDHELGLRPSVEVQKIQHDVLMLGSHT</sequence>
<dbReference type="SUPFAM" id="SSF46894">
    <property type="entry name" value="C-terminal effector domain of the bipartite response regulators"/>
    <property type="match status" value="1"/>
</dbReference>
<evidence type="ECO:0000256" key="1">
    <source>
        <dbReference type="ARBA" id="ARBA00005820"/>
    </source>
</evidence>
<protein>
    <submittedName>
        <fullName evidence="8">AfsR/SARP family transcriptional regulator</fullName>
    </submittedName>
</protein>
<comment type="similarity">
    <text evidence="1">Belongs to the AfsR/DnrI/RedD regulatory family.</text>
</comment>
<dbReference type="InterPro" id="IPR036388">
    <property type="entry name" value="WH-like_DNA-bd_sf"/>
</dbReference>
<reference evidence="9" key="1">
    <citation type="journal article" date="2019" name="Int. J. Syst. Evol. Microbiol.">
        <title>The Global Catalogue of Microorganisms (GCM) 10K type strain sequencing project: providing services to taxonomists for standard genome sequencing and annotation.</title>
        <authorList>
            <consortium name="The Broad Institute Genomics Platform"/>
            <consortium name="The Broad Institute Genome Sequencing Center for Infectious Disease"/>
            <person name="Wu L."/>
            <person name="Ma J."/>
        </authorList>
    </citation>
    <scope>NUCLEOTIDE SEQUENCE [LARGE SCALE GENOMIC DNA]</scope>
    <source>
        <strain evidence="9">JCM 30846</strain>
    </source>
</reference>
<evidence type="ECO:0000256" key="6">
    <source>
        <dbReference type="PROSITE-ProRule" id="PRU01091"/>
    </source>
</evidence>
<dbReference type="PANTHER" id="PTHR35807:SF1">
    <property type="entry name" value="TRANSCRIPTIONAL REGULATOR REDD"/>
    <property type="match status" value="1"/>
</dbReference>
<evidence type="ECO:0000256" key="2">
    <source>
        <dbReference type="ARBA" id="ARBA00023012"/>
    </source>
</evidence>
<dbReference type="InterPro" id="IPR001867">
    <property type="entry name" value="OmpR/PhoB-type_DNA-bd"/>
</dbReference>
<evidence type="ECO:0000313" key="9">
    <source>
        <dbReference type="Proteomes" id="UP001499884"/>
    </source>
</evidence>
<evidence type="ECO:0000256" key="4">
    <source>
        <dbReference type="ARBA" id="ARBA00023125"/>
    </source>
</evidence>
<dbReference type="SMART" id="SM01043">
    <property type="entry name" value="BTAD"/>
    <property type="match status" value="1"/>
</dbReference>
<organism evidence="8 9">
    <name type="scientific">Streptomyces tremellae</name>
    <dbReference type="NCBI Taxonomy" id="1124239"/>
    <lineage>
        <taxon>Bacteria</taxon>
        <taxon>Bacillati</taxon>
        <taxon>Actinomycetota</taxon>
        <taxon>Actinomycetes</taxon>
        <taxon>Kitasatosporales</taxon>
        <taxon>Streptomycetaceae</taxon>
        <taxon>Streptomyces</taxon>
    </lineage>
</organism>
<dbReference type="RefSeq" id="WP_345645393.1">
    <property type="nucleotide sequence ID" value="NZ_BAABEP010000013.1"/>
</dbReference>
<accession>A0ABP7F1K7</accession>
<keyword evidence="3" id="KW-0805">Transcription regulation</keyword>
<keyword evidence="2" id="KW-0902">Two-component regulatory system</keyword>
<name>A0ABP7F1K7_9ACTN</name>
<evidence type="ECO:0000256" key="5">
    <source>
        <dbReference type="ARBA" id="ARBA00023163"/>
    </source>
</evidence>
<dbReference type="PROSITE" id="PS51755">
    <property type="entry name" value="OMPR_PHOB"/>
    <property type="match status" value="1"/>
</dbReference>
<dbReference type="InterPro" id="IPR016032">
    <property type="entry name" value="Sig_transdc_resp-reg_C-effctor"/>
</dbReference>